<sequence>MYANEHNRAEQDGRTTPAPGVSIPMATLFTMLSSDQARKQLPEQSVRQRPLRSNLTHAKFSTRMEMSGNLRVRKAEQMEAARQGNKF</sequence>
<accession>A0A9D4I2J7</accession>
<dbReference type="EMBL" id="JAIWYP010000011">
    <property type="protein sequence ID" value="KAH3740111.1"/>
    <property type="molecule type" value="Genomic_DNA"/>
</dbReference>
<keyword evidence="3" id="KW-1185">Reference proteome</keyword>
<reference evidence="2" key="1">
    <citation type="journal article" date="2019" name="bioRxiv">
        <title>The Genome of the Zebra Mussel, Dreissena polymorpha: A Resource for Invasive Species Research.</title>
        <authorList>
            <person name="McCartney M.A."/>
            <person name="Auch B."/>
            <person name="Kono T."/>
            <person name="Mallez S."/>
            <person name="Zhang Y."/>
            <person name="Obille A."/>
            <person name="Becker A."/>
            <person name="Abrahante J.E."/>
            <person name="Garbe J."/>
            <person name="Badalamenti J.P."/>
            <person name="Herman A."/>
            <person name="Mangelson H."/>
            <person name="Liachko I."/>
            <person name="Sullivan S."/>
            <person name="Sone E.D."/>
            <person name="Koren S."/>
            <person name="Silverstein K.A.T."/>
            <person name="Beckman K.B."/>
            <person name="Gohl D.M."/>
        </authorList>
    </citation>
    <scope>NUCLEOTIDE SEQUENCE</scope>
    <source>
        <strain evidence="2">Duluth1</strain>
        <tissue evidence="2">Whole animal</tissue>
    </source>
</reference>
<protein>
    <submittedName>
        <fullName evidence="2">Uncharacterized protein</fullName>
    </submittedName>
</protein>
<organism evidence="2 3">
    <name type="scientific">Dreissena polymorpha</name>
    <name type="common">Zebra mussel</name>
    <name type="synonym">Mytilus polymorpha</name>
    <dbReference type="NCBI Taxonomy" id="45954"/>
    <lineage>
        <taxon>Eukaryota</taxon>
        <taxon>Metazoa</taxon>
        <taxon>Spiralia</taxon>
        <taxon>Lophotrochozoa</taxon>
        <taxon>Mollusca</taxon>
        <taxon>Bivalvia</taxon>
        <taxon>Autobranchia</taxon>
        <taxon>Heteroconchia</taxon>
        <taxon>Euheterodonta</taxon>
        <taxon>Imparidentia</taxon>
        <taxon>Neoheterodontei</taxon>
        <taxon>Myida</taxon>
        <taxon>Dreissenoidea</taxon>
        <taxon>Dreissenidae</taxon>
        <taxon>Dreissena</taxon>
    </lineage>
</organism>
<reference evidence="2" key="2">
    <citation type="submission" date="2020-11" db="EMBL/GenBank/DDBJ databases">
        <authorList>
            <person name="McCartney M.A."/>
            <person name="Auch B."/>
            <person name="Kono T."/>
            <person name="Mallez S."/>
            <person name="Becker A."/>
            <person name="Gohl D.M."/>
            <person name="Silverstein K.A.T."/>
            <person name="Koren S."/>
            <person name="Bechman K.B."/>
            <person name="Herman A."/>
            <person name="Abrahante J.E."/>
            <person name="Garbe J."/>
        </authorList>
    </citation>
    <scope>NUCLEOTIDE SEQUENCE</scope>
    <source>
        <strain evidence="2">Duluth1</strain>
        <tissue evidence="2">Whole animal</tissue>
    </source>
</reference>
<feature type="compositionally biased region" description="Basic and acidic residues" evidence="1">
    <location>
        <begin position="1"/>
        <end position="13"/>
    </location>
</feature>
<evidence type="ECO:0000313" key="2">
    <source>
        <dbReference type="EMBL" id="KAH3740111.1"/>
    </source>
</evidence>
<evidence type="ECO:0000313" key="3">
    <source>
        <dbReference type="Proteomes" id="UP000828390"/>
    </source>
</evidence>
<comment type="caution">
    <text evidence="2">The sequence shown here is derived from an EMBL/GenBank/DDBJ whole genome shotgun (WGS) entry which is preliminary data.</text>
</comment>
<dbReference type="Proteomes" id="UP000828390">
    <property type="component" value="Unassembled WGS sequence"/>
</dbReference>
<dbReference type="AlphaFoldDB" id="A0A9D4I2J7"/>
<proteinExistence type="predicted"/>
<gene>
    <name evidence="2" type="ORF">DPMN_046806</name>
</gene>
<name>A0A9D4I2J7_DREPO</name>
<evidence type="ECO:0000256" key="1">
    <source>
        <dbReference type="SAM" id="MobiDB-lite"/>
    </source>
</evidence>
<feature type="region of interest" description="Disordered" evidence="1">
    <location>
        <begin position="1"/>
        <end position="22"/>
    </location>
</feature>